<keyword evidence="2" id="KW-1185">Reference proteome</keyword>
<evidence type="ECO:0000313" key="2">
    <source>
        <dbReference type="Proteomes" id="UP000790709"/>
    </source>
</evidence>
<reference evidence="1" key="1">
    <citation type="journal article" date="2021" name="New Phytol.">
        <title>Evolutionary innovations through gain and loss of genes in the ectomycorrhizal Boletales.</title>
        <authorList>
            <person name="Wu G."/>
            <person name="Miyauchi S."/>
            <person name="Morin E."/>
            <person name="Kuo A."/>
            <person name="Drula E."/>
            <person name="Varga T."/>
            <person name="Kohler A."/>
            <person name="Feng B."/>
            <person name="Cao Y."/>
            <person name="Lipzen A."/>
            <person name="Daum C."/>
            <person name="Hundley H."/>
            <person name="Pangilinan J."/>
            <person name="Johnson J."/>
            <person name="Barry K."/>
            <person name="LaButti K."/>
            <person name="Ng V."/>
            <person name="Ahrendt S."/>
            <person name="Min B."/>
            <person name="Choi I.G."/>
            <person name="Park H."/>
            <person name="Plett J.M."/>
            <person name="Magnuson J."/>
            <person name="Spatafora J.W."/>
            <person name="Nagy L.G."/>
            <person name="Henrissat B."/>
            <person name="Grigoriev I.V."/>
            <person name="Yang Z.L."/>
            <person name="Xu J."/>
            <person name="Martin F.M."/>
        </authorList>
    </citation>
    <scope>NUCLEOTIDE SEQUENCE</scope>
    <source>
        <strain evidence="1">KUC20120723A-06</strain>
    </source>
</reference>
<name>A0ACB8B2I3_9AGAM</name>
<evidence type="ECO:0000313" key="1">
    <source>
        <dbReference type="EMBL" id="KAH7919886.1"/>
    </source>
</evidence>
<comment type="caution">
    <text evidence="1">The sequence shown here is derived from an EMBL/GenBank/DDBJ whole genome shotgun (WGS) entry which is preliminary data.</text>
</comment>
<dbReference type="Proteomes" id="UP000790709">
    <property type="component" value="Unassembled WGS sequence"/>
</dbReference>
<proteinExistence type="predicted"/>
<accession>A0ACB8B2I3</accession>
<gene>
    <name evidence="1" type="ORF">BV22DRAFT_1115091</name>
</gene>
<sequence>MSSAFKSVLLSSGDDPSPGSSGFVSTREPHMGYPPKAGHGISSSTLYMPIASPPTPAPSPRPNYADPMYTSLQTGNDTQTSYDPANLSRIEFANLAALGPASRKRYLVSLLNDCTPSELLFISTTITPMLKRDFLMDLPPEIAFHVLNFINEPQTLVRVSQVCKRWNDIVSDEWVWKTMCERYRFDIDDGGGGSGGLVEDDDEPLEAMEKFASHPMDAALQWLTARERLRRQDQHSFWSPGASGSMRAHREMTVSQFSYRKHFQRAYLTMLNWRRGGHLLRVHRMLIVTPDGGVITSVALDSDWVVVGLANSKIHVFSAKTGVLSRTLTGHELGVWAVHLVSRGGYWQPEEGSHGQMRRENEGGVSAADLDAHSEGASASGASVSLAPPGLDHYVPAPLRAALGLDKARRPPPPASNAADPNNPGKPSDLCCSSEGWGQPNALIVSGGCDKYLRVWDVKTGHCIYILRGHTSTIRCIQVLHNRPIAVTGSRDSTLRVWNIQRGRMLHLLQGHQQSVRCLDVCGNRVVSGSYDATCRIWNVDTGECLHVLRGHNHQIYSVAFDGVRVASGGMDTSVRVWDPNTGQCIALLQGHTALVCQLQLSSSLGLLATGGSDGRVITFSLKTYTPLQRIAAHDSSVTSLQFDSRFLVTGGNDGRVRLYETQSGTYVRDLSEPCESVWKVACKGGTCAIMCKRAGKTVMEFWTFKPKERL</sequence>
<protein>
    <submittedName>
        <fullName evidence="1">WD40 repeat-like protein</fullName>
    </submittedName>
</protein>
<organism evidence="1 2">
    <name type="scientific">Leucogyrophana mollusca</name>
    <dbReference type="NCBI Taxonomy" id="85980"/>
    <lineage>
        <taxon>Eukaryota</taxon>
        <taxon>Fungi</taxon>
        <taxon>Dikarya</taxon>
        <taxon>Basidiomycota</taxon>
        <taxon>Agaricomycotina</taxon>
        <taxon>Agaricomycetes</taxon>
        <taxon>Agaricomycetidae</taxon>
        <taxon>Boletales</taxon>
        <taxon>Boletales incertae sedis</taxon>
        <taxon>Leucogyrophana</taxon>
    </lineage>
</organism>
<dbReference type="EMBL" id="MU266621">
    <property type="protein sequence ID" value="KAH7919886.1"/>
    <property type="molecule type" value="Genomic_DNA"/>
</dbReference>